<dbReference type="Proteomes" id="UP000290407">
    <property type="component" value="Unassembled WGS sequence"/>
</dbReference>
<sequence length="84" mass="9514">MQVGVQFTGTLGPNAAQRWFTFNWNAAKQVIWNVVPTSPRPGGPQVEWEVDVERSSPTAITYWITIRNLTNQPVNIEARYAILN</sequence>
<evidence type="ECO:0000313" key="1">
    <source>
        <dbReference type="EMBL" id="RYC68100.1"/>
    </source>
</evidence>
<dbReference type="AlphaFoldDB" id="A0A4Q2UKU7"/>
<protein>
    <submittedName>
        <fullName evidence="1">Uncharacterized protein</fullName>
    </submittedName>
</protein>
<name>A0A4Q2UKU7_9BACT</name>
<dbReference type="RefSeq" id="WP_077921380.1">
    <property type="nucleotide sequence ID" value="NZ_SBLB01000006.1"/>
</dbReference>
<gene>
    <name evidence="1" type="ORF">EQG79_21850</name>
</gene>
<organism evidence="1 2">
    <name type="scientific">Spirosoma sordidisoli</name>
    <dbReference type="NCBI Taxonomy" id="2502893"/>
    <lineage>
        <taxon>Bacteria</taxon>
        <taxon>Pseudomonadati</taxon>
        <taxon>Bacteroidota</taxon>
        <taxon>Cytophagia</taxon>
        <taxon>Cytophagales</taxon>
        <taxon>Cytophagaceae</taxon>
        <taxon>Spirosoma</taxon>
    </lineage>
</organism>
<proteinExistence type="predicted"/>
<evidence type="ECO:0000313" key="2">
    <source>
        <dbReference type="Proteomes" id="UP000290407"/>
    </source>
</evidence>
<keyword evidence="2" id="KW-1185">Reference proteome</keyword>
<comment type="caution">
    <text evidence="1">The sequence shown here is derived from an EMBL/GenBank/DDBJ whole genome shotgun (WGS) entry which is preliminary data.</text>
</comment>
<reference evidence="1 2" key="1">
    <citation type="submission" date="2019-01" db="EMBL/GenBank/DDBJ databases">
        <title>Spirosoma flava sp. nov., a propanil-degrading bacterium isolated from herbicide-contaminated soil.</title>
        <authorList>
            <person name="Zhang L."/>
            <person name="Jiang J.-D."/>
        </authorList>
    </citation>
    <scope>NUCLEOTIDE SEQUENCE [LARGE SCALE GENOMIC DNA]</scope>
    <source>
        <strain evidence="1 2">TY50</strain>
    </source>
</reference>
<accession>A0A4Q2UKU7</accession>
<dbReference type="EMBL" id="SBLB01000006">
    <property type="protein sequence ID" value="RYC68100.1"/>
    <property type="molecule type" value="Genomic_DNA"/>
</dbReference>